<dbReference type="PANTHER" id="PTHR27002">
    <property type="entry name" value="RECEPTOR-LIKE SERINE/THREONINE-PROTEIN KINASE SD1-8"/>
    <property type="match status" value="1"/>
</dbReference>
<evidence type="ECO:0000256" key="4">
    <source>
        <dbReference type="ARBA" id="ARBA00022777"/>
    </source>
</evidence>
<evidence type="ECO:0000256" key="1">
    <source>
        <dbReference type="ARBA" id="ARBA00022527"/>
    </source>
</evidence>
<evidence type="ECO:0000313" key="8">
    <source>
        <dbReference type="Proteomes" id="UP000295252"/>
    </source>
</evidence>
<protein>
    <submittedName>
        <fullName evidence="7">DH200=94 genomic scaffold, scaffold_1093</fullName>
    </submittedName>
</protein>
<keyword evidence="8" id="KW-1185">Reference proteome</keyword>
<sequence>MNHFFRRFFLPLFSRSFLCPLFLIVTSLVSLKEASFSDLSLLICDVYLTIGYETEINRTKDARNYEDGVTGIGIMKMIGFMKPSKLERLETSEVNSDQHKKVKYIQDFFHFTVQLLCQCCIAVSDLHKASPSTQKRNPETYRLRKRTGCGTEDSLRAKLHASKSNEKKIYQKNFILTDHSGGVFLLFLFFISLSQFKVQAHNKQGGYMSPEYAAMHGHFSAKSDVFSFGALVLEIVTGKKNSSFHQSDGAYDLPSYEIRRDGTPLALLDPTTGDSSARDEVIQSIHIGLLCVQEDVDQRPTMASVVPMLSSRYATLPTPDQPAFFC</sequence>
<dbReference type="Gene3D" id="1.10.510.10">
    <property type="entry name" value="Transferase(Phosphotransferase) domain 1"/>
    <property type="match status" value="1"/>
</dbReference>
<accession>A0A068VI88</accession>
<keyword evidence="3" id="KW-0547">Nucleotide-binding</keyword>
<dbReference type="EMBL" id="HG740177">
    <property type="protein sequence ID" value="CDP20317.1"/>
    <property type="molecule type" value="Genomic_DNA"/>
</dbReference>
<evidence type="ECO:0000256" key="2">
    <source>
        <dbReference type="ARBA" id="ARBA00022679"/>
    </source>
</evidence>
<dbReference type="SUPFAM" id="SSF56112">
    <property type="entry name" value="Protein kinase-like (PK-like)"/>
    <property type="match status" value="1"/>
</dbReference>
<reference evidence="8" key="1">
    <citation type="journal article" date="2014" name="Science">
        <title>The coffee genome provides insight into the convergent evolution of caffeine biosynthesis.</title>
        <authorList>
            <person name="Denoeud F."/>
            <person name="Carretero-Paulet L."/>
            <person name="Dereeper A."/>
            <person name="Droc G."/>
            <person name="Guyot R."/>
            <person name="Pietrella M."/>
            <person name="Zheng C."/>
            <person name="Alberti A."/>
            <person name="Anthony F."/>
            <person name="Aprea G."/>
            <person name="Aury J.M."/>
            <person name="Bento P."/>
            <person name="Bernard M."/>
            <person name="Bocs S."/>
            <person name="Campa C."/>
            <person name="Cenci A."/>
            <person name="Combes M.C."/>
            <person name="Crouzillat D."/>
            <person name="Da Silva C."/>
            <person name="Daddiego L."/>
            <person name="De Bellis F."/>
            <person name="Dussert S."/>
            <person name="Garsmeur O."/>
            <person name="Gayraud T."/>
            <person name="Guignon V."/>
            <person name="Jahn K."/>
            <person name="Jamilloux V."/>
            <person name="Joet T."/>
            <person name="Labadie K."/>
            <person name="Lan T."/>
            <person name="Leclercq J."/>
            <person name="Lepelley M."/>
            <person name="Leroy T."/>
            <person name="Li L.T."/>
            <person name="Librado P."/>
            <person name="Lopez L."/>
            <person name="Munoz A."/>
            <person name="Noel B."/>
            <person name="Pallavicini A."/>
            <person name="Perrotta G."/>
            <person name="Poncet V."/>
            <person name="Pot D."/>
            <person name="Priyono X."/>
            <person name="Rigoreau M."/>
            <person name="Rouard M."/>
            <person name="Rozas J."/>
            <person name="Tranchant-Dubreuil C."/>
            <person name="VanBuren R."/>
            <person name="Zhang Q."/>
            <person name="Andrade A.C."/>
            <person name="Argout X."/>
            <person name="Bertrand B."/>
            <person name="de Kochko A."/>
            <person name="Graziosi G."/>
            <person name="Henry R.J."/>
            <person name="Jayarama X."/>
            <person name="Ming R."/>
            <person name="Nagai C."/>
            <person name="Rounsley S."/>
            <person name="Sankoff D."/>
            <person name="Giuliano G."/>
            <person name="Albert V.A."/>
            <person name="Wincker P."/>
            <person name="Lashermes P."/>
        </authorList>
    </citation>
    <scope>NUCLEOTIDE SEQUENCE [LARGE SCALE GENOMIC DNA]</scope>
    <source>
        <strain evidence="8">cv. DH200-94</strain>
    </source>
</reference>
<evidence type="ECO:0000313" key="7">
    <source>
        <dbReference type="EMBL" id="CDP20317.1"/>
    </source>
</evidence>
<organism evidence="7 8">
    <name type="scientific">Coffea canephora</name>
    <name type="common">Robusta coffee</name>
    <dbReference type="NCBI Taxonomy" id="49390"/>
    <lineage>
        <taxon>Eukaryota</taxon>
        <taxon>Viridiplantae</taxon>
        <taxon>Streptophyta</taxon>
        <taxon>Embryophyta</taxon>
        <taxon>Tracheophyta</taxon>
        <taxon>Spermatophyta</taxon>
        <taxon>Magnoliopsida</taxon>
        <taxon>eudicotyledons</taxon>
        <taxon>Gunneridae</taxon>
        <taxon>Pentapetalae</taxon>
        <taxon>asterids</taxon>
        <taxon>lamiids</taxon>
        <taxon>Gentianales</taxon>
        <taxon>Rubiaceae</taxon>
        <taxon>Ixoroideae</taxon>
        <taxon>Gardenieae complex</taxon>
        <taxon>Bertiereae - Coffeeae clade</taxon>
        <taxon>Coffeeae</taxon>
        <taxon>Coffea</taxon>
    </lineage>
</organism>
<gene>
    <name evidence="7" type="ORF">GSCOC_T00001366001</name>
</gene>
<name>A0A068VI88_COFCA</name>
<dbReference type="Pfam" id="PF07714">
    <property type="entry name" value="PK_Tyr_Ser-Thr"/>
    <property type="match status" value="1"/>
</dbReference>
<keyword evidence="4" id="KW-0418">Kinase</keyword>
<evidence type="ECO:0000259" key="6">
    <source>
        <dbReference type="Pfam" id="PF07714"/>
    </source>
</evidence>
<dbReference type="InParanoid" id="A0A068VI88"/>
<proteinExistence type="predicted"/>
<dbReference type="PhylomeDB" id="A0A068VI88"/>
<dbReference type="InterPro" id="IPR001245">
    <property type="entry name" value="Ser-Thr/Tyr_kinase_cat_dom"/>
</dbReference>
<keyword evidence="5" id="KW-0067">ATP-binding</keyword>
<keyword evidence="1" id="KW-0723">Serine/threonine-protein kinase</keyword>
<dbReference type="Proteomes" id="UP000295252">
    <property type="component" value="Unassembled WGS sequence"/>
</dbReference>
<feature type="domain" description="Serine-threonine/tyrosine-protein kinase catalytic" evidence="6">
    <location>
        <begin position="207"/>
        <end position="307"/>
    </location>
</feature>
<dbReference type="GO" id="GO:0005524">
    <property type="term" value="F:ATP binding"/>
    <property type="evidence" value="ECO:0007669"/>
    <property type="project" value="UniProtKB-KW"/>
</dbReference>
<keyword evidence="2" id="KW-0808">Transferase</keyword>
<dbReference type="GO" id="GO:0005886">
    <property type="term" value="C:plasma membrane"/>
    <property type="evidence" value="ECO:0007669"/>
    <property type="project" value="TreeGrafter"/>
</dbReference>
<dbReference type="Gramene" id="CDP20317">
    <property type="protein sequence ID" value="CDP20317"/>
    <property type="gene ID" value="GSCOC_T00001366001"/>
</dbReference>
<dbReference type="AlphaFoldDB" id="A0A068VI88"/>
<dbReference type="InterPro" id="IPR011009">
    <property type="entry name" value="Kinase-like_dom_sf"/>
</dbReference>
<evidence type="ECO:0000256" key="5">
    <source>
        <dbReference type="ARBA" id="ARBA00022840"/>
    </source>
</evidence>
<dbReference type="GO" id="GO:0004674">
    <property type="term" value="F:protein serine/threonine kinase activity"/>
    <property type="evidence" value="ECO:0007669"/>
    <property type="project" value="UniProtKB-KW"/>
</dbReference>
<evidence type="ECO:0000256" key="3">
    <source>
        <dbReference type="ARBA" id="ARBA00022741"/>
    </source>
</evidence>
<dbReference type="PANTHER" id="PTHR27002:SF1050">
    <property type="entry name" value="CYSTEINE-RICH RECEPTOR-LIKE PROTEIN KINASE 5"/>
    <property type="match status" value="1"/>
</dbReference>